<name>G0W8G7_NAUDC</name>
<evidence type="ECO:0000313" key="11">
    <source>
        <dbReference type="Proteomes" id="UP000000689"/>
    </source>
</evidence>
<evidence type="ECO:0000259" key="9">
    <source>
        <dbReference type="PROSITE" id="PS50072"/>
    </source>
</evidence>
<dbReference type="InterPro" id="IPR029000">
    <property type="entry name" value="Cyclophilin-like_dom_sf"/>
</dbReference>
<keyword evidence="11" id="KW-1185">Reference proteome</keyword>
<feature type="domain" description="PPIase cyclophilin-type" evidence="9">
    <location>
        <begin position="35"/>
        <end position="194"/>
    </location>
</feature>
<dbReference type="AlphaFoldDB" id="G0W8G7"/>
<comment type="function">
    <text evidence="2 7">PPIases accelerate the folding of proteins. It catalyzes the cis-trans isomerization of proline imidic peptide bonds in oligopeptides.</text>
</comment>
<dbReference type="OrthoDB" id="193499at2759"/>
<feature type="chain" id="PRO_5006524798" description="Peptidyl-prolyl cis-trans isomerase" evidence="7">
    <location>
        <begin position="26"/>
        <end position="228"/>
    </location>
</feature>
<dbReference type="GeneID" id="11494701"/>
<evidence type="ECO:0000313" key="10">
    <source>
        <dbReference type="EMBL" id="CCD24078.1"/>
    </source>
</evidence>
<dbReference type="PANTHER" id="PTHR11071:SF561">
    <property type="entry name" value="PEPTIDYL-PROLYL CIS-TRANS ISOMERASE D-RELATED"/>
    <property type="match status" value="1"/>
</dbReference>
<feature type="signal peptide" evidence="7">
    <location>
        <begin position="1"/>
        <end position="25"/>
    </location>
</feature>
<dbReference type="Gene3D" id="2.40.100.10">
    <property type="entry name" value="Cyclophilin-like"/>
    <property type="match status" value="1"/>
</dbReference>
<dbReference type="HOGENOM" id="CLU_012062_4_2_1"/>
<dbReference type="GO" id="GO:0005783">
    <property type="term" value="C:endoplasmic reticulum"/>
    <property type="evidence" value="ECO:0007669"/>
    <property type="project" value="TreeGrafter"/>
</dbReference>
<keyword evidence="5 7" id="KW-0413">Isomerase</keyword>
<evidence type="ECO:0000256" key="8">
    <source>
        <dbReference type="SAM" id="MobiDB-lite"/>
    </source>
</evidence>
<comment type="similarity">
    <text evidence="6">Belongs to the cyclophilin-type PPIase family. PPIase B subfamily.</text>
</comment>
<dbReference type="eggNOG" id="KOG0880">
    <property type="taxonomic scope" value="Eukaryota"/>
</dbReference>
<sequence length="228" mass="25851">MAFMFNVLLLPLVVTFLTFIPTVEAKKRVITHKVYFDINHGEDHIGRIEFGLFGVVVPKTVENFYELTISEDPKMGYVDSIFHRVIPDLMIQGGDFTNRDGTGGESIFGSTFEDENFEITHDEAGLLSMANRGEDTNGSQFFITLSPTPWLNNKHVVFGKVINGMEVVEYIARVDRDMKTNKPLKDVTIVECGELETVPLKQDDAKELHSVLEEEAAKEQQRQKHDEL</sequence>
<keyword evidence="4 7" id="KW-0697">Rotamase</keyword>
<dbReference type="FunFam" id="2.40.100.10:FF:000019">
    <property type="entry name" value="Peptidyl-prolyl cis-trans isomerase"/>
    <property type="match status" value="1"/>
</dbReference>
<dbReference type="EC" id="5.2.1.8" evidence="7"/>
<dbReference type="InterPro" id="IPR002130">
    <property type="entry name" value="Cyclophilin-type_PPIase_dom"/>
</dbReference>
<evidence type="ECO:0000256" key="4">
    <source>
        <dbReference type="ARBA" id="ARBA00023110"/>
    </source>
</evidence>
<feature type="region of interest" description="Disordered" evidence="8">
    <location>
        <begin position="206"/>
        <end position="228"/>
    </location>
</feature>
<dbReference type="KEGG" id="ndi:NDAI_0C04180"/>
<dbReference type="RefSeq" id="XP_003669321.1">
    <property type="nucleotide sequence ID" value="XM_003669273.1"/>
</dbReference>
<evidence type="ECO:0000256" key="1">
    <source>
        <dbReference type="ARBA" id="ARBA00000971"/>
    </source>
</evidence>
<protein>
    <recommendedName>
        <fullName evidence="7">Peptidyl-prolyl cis-trans isomerase</fullName>
        <shortName evidence="7">PPIase</shortName>
        <ecNumber evidence="7">5.2.1.8</ecNumber>
    </recommendedName>
</protein>
<evidence type="ECO:0000256" key="7">
    <source>
        <dbReference type="RuleBase" id="RU363019"/>
    </source>
</evidence>
<dbReference type="Proteomes" id="UP000000689">
    <property type="component" value="Chromosome 3"/>
</dbReference>
<keyword evidence="3 7" id="KW-0732">Signal</keyword>
<evidence type="ECO:0000256" key="6">
    <source>
        <dbReference type="ARBA" id="ARBA00038340"/>
    </source>
</evidence>
<evidence type="ECO:0000256" key="3">
    <source>
        <dbReference type="ARBA" id="ARBA00022729"/>
    </source>
</evidence>
<dbReference type="PRINTS" id="PR00153">
    <property type="entry name" value="CSAPPISMRASE"/>
</dbReference>
<dbReference type="Pfam" id="PF00160">
    <property type="entry name" value="Pro_isomerase"/>
    <property type="match status" value="1"/>
</dbReference>
<reference evidence="10 11" key="1">
    <citation type="journal article" date="2011" name="Proc. Natl. Acad. Sci. U.S.A.">
        <title>Evolutionary erosion of yeast sex chromosomes by mating-type switching accidents.</title>
        <authorList>
            <person name="Gordon J.L."/>
            <person name="Armisen D."/>
            <person name="Proux-Wera E."/>
            <person name="Oheigeartaigh S.S."/>
            <person name="Byrne K.P."/>
            <person name="Wolfe K.H."/>
        </authorList>
    </citation>
    <scope>NUCLEOTIDE SEQUENCE [LARGE SCALE GENOMIC DNA]</scope>
    <source>
        <strain evidence="11">ATCC 10597 / BCRC 20456 / CBS 421 / NBRC 0211 / NRRL Y-12639</strain>
    </source>
</reference>
<evidence type="ECO:0000256" key="5">
    <source>
        <dbReference type="ARBA" id="ARBA00023235"/>
    </source>
</evidence>
<organism evidence="10 11">
    <name type="scientific">Naumovozyma dairenensis (strain ATCC 10597 / BCRC 20456 / CBS 421 / NBRC 0211 / NRRL Y-12639)</name>
    <name type="common">Saccharomyces dairenensis</name>
    <dbReference type="NCBI Taxonomy" id="1071378"/>
    <lineage>
        <taxon>Eukaryota</taxon>
        <taxon>Fungi</taxon>
        <taxon>Dikarya</taxon>
        <taxon>Ascomycota</taxon>
        <taxon>Saccharomycotina</taxon>
        <taxon>Saccharomycetes</taxon>
        <taxon>Saccharomycetales</taxon>
        <taxon>Saccharomycetaceae</taxon>
        <taxon>Naumovozyma</taxon>
    </lineage>
</organism>
<dbReference type="OMA" id="FFDIRID"/>
<dbReference type="GO" id="GO:0000324">
    <property type="term" value="C:fungal-type vacuole"/>
    <property type="evidence" value="ECO:0007669"/>
    <property type="project" value="TreeGrafter"/>
</dbReference>
<dbReference type="SUPFAM" id="SSF50891">
    <property type="entry name" value="Cyclophilin-like"/>
    <property type="match status" value="1"/>
</dbReference>
<dbReference type="PROSITE" id="PS50072">
    <property type="entry name" value="CSA_PPIASE_2"/>
    <property type="match status" value="1"/>
</dbReference>
<evidence type="ECO:0000256" key="2">
    <source>
        <dbReference type="ARBA" id="ARBA00002388"/>
    </source>
</evidence>
<comment type="catalytic activity">
    <reaction evidence="1 7">
        <text>[protein]-peptidylproline (omega=180) = [protein]-peptidylproline (omega=0)</text>
        <dbReference type="Rhea" id="RHEA:16237"/>
        <dbReference type="Rhea" id="RHEA-COMP:10747"/>
        <dbReference type="Rhea" id="RHEA-COMP:10748"/>
        <dbReference type="ChEBI" id="CHEBI:83833"/>
        <dbReference type="ChEBI" id="CHEBI:83834"/>
        <dbReference type="EC" id="5.2.1.8"/>
    </reaction>
</comment>
<dbReference type="GO" id="GO:0006457">
    <property type="term" value="P:protein folding"/>
    <property type="evidence" value="ECO:0007669"/>
    <property type="project" value="TreeGrafter"/>
</dbReference>
<dbReference type="GO" id="GO:0016018">
    <property type="term" value="F:cyclosporin A binding"/>
    <property type="evidence" value="ECO:0007669"/>
    <property type="project" value="TreeGrafter"/>
</dbReference>
<dbReference type="PANTHER" id="PTHR11071">
    <property type="entry name" value="PEPTIDYL-PROLYL CIS-TRANS ISOMERASE"/>
    <property type="match status" value="1"/>
</dbReference>
<proteinExistence type="inferred from homology"/>
<dbReference type="GO" id="GO:0003755">
    <property type="term" value="F:peptidyl-prolyl cis-trans isomerase activity"/>
    <property type="evidence" value="ECO:0007669"/>
    <property type="project" value="UniProtKB-UniRule"/>
</dbReference>
<gene>
    <name evidence="10" type="primary">NDAI0C04180</name>
    <name evidence="10" type="ordered locus">NDAI_0C04180</name>
</gene>
<dbReference type="EMBL" id="HE580269">
    <property type="protein sequence ID" value="CCD24078.1"/>
    <property type="molecule type" value="Genomic_DNA"/>
</dbReference>
<dbReference type="STRING" id="1071378.G0W8G7"/>
<accession>G0W8G7</accession>